<sequence>MTRRTLSGGRRAIDSNALPPQMKENICSVKFGYYCVSLSMGESTQVSNTSRTLKISLKIWKGILLWPSILKQDAISFYLCTGWNVSSLASTESRRQYMTCPSLKIVLR</sequence>
<dbReference type="GeneID" id="36403548"/>
<reference evidence="2" key="1">
    <citation type="submission" date="2014-09" db="EMBL/GenBank/DDBJ databases">
        <authorList>
            <person name="Sharma Rahul"/>
            <person name="Thines Marco"/>
        </authorList>
    </citation>
    <scope>NUCLEOTIDE SEQUENCE [LARGE SCALE GENOMIC DNA]</scope>
</reference>
<organism evidence="1 2">
    <name type="scientific">Plasmopara halstedii</name>
    <name type="common">Downy mildew of sunflower</name>
    <dbReference type="NCBI Taxonomy" id="4781"/>
    <lineage>
        <taxon>Eukaryota</taxon>
        <taxon>Sar</taxon>
        <taxon>Stramenopiles</taxon>
        <taxon>Oomycota</taxon>
        <taxon>Peronosporomycetes</taxon>
        <taxon>Peronosporales</taxon>
        <taxon>Peronosporaceae</taxon>
        <taxon>Plasmopara</taxon>
    </lineage>
</organism>
<dbReference type="Proteomes" id="UP000054928">
    <property type="component" value="Unassembled WGS sequence"/>
</dbReference>
<accession>A0A0P1ABW8</accession>
<proteinExistence type="predicted"/>
<protein>
    <submittedName>
        <fullName evidence="1">Uncharacterized protein</fullName>
    </submittedName>
</protein>
<evidence type="ECO:0000313" key="1">
    <source>
        <dbReference type="EMBL" id="CEG38415.1"/>
    </source>
</evidence>
<dbReference type="RefSeq" id="XP_024574784.1">
    <property type="nucleotide sequence ID" value="XM_024723849.1"/>
</dbReference>
<evidence type="ECO:0000313" key="2">
    <source>
        <dbReference type="Proteomes" id="UP000054928"/>
    </source>
</evidence>
<keyword evidence="2" id="KW-1185">Reference proteome</keyword>
<name>A0A0P1ABW8_PLAHL</name>
<dbReference type="AlphaFoldDB" id="A0A0P1ABW8"/>
<dbReference type="EMBL" id="CCYD01000321">
    <property type="protein sequence ID" value="CEG38415.1"/>
    <property type="molecule type" value="Genomic_DNA"/>
</dbReference>